<evidence type="ECO:0000313" key="1">
    <source>
        <dbReference type="EMBL" id="PTQ60347.1"/>
    </source>
</evidence>
<comment type="caution">
    <text evidence="1">The sequence shown here is derived from an EMBL/GenBank/DDBJ whole genome shotgun (WGS) entry which is preliminary data.</text>
</comment>
<evidence type="ECO:0008006" key="3">
    <source>
        <dbReference type="Google" id="ProtNLM"/>
    </source>
</evidence>
<reference evidence="1 2" key="1">
    <citation type="submission" date="2018-04" db="EMBL/GenBank/DDBJ databases">
        <title>Genomic Encyclopedia of Type Strains, Phase III (KMG-III): the genomes of soil and plant-associated and newly described type strains.</title>
        <authorList>
            <person name="Whitman W."/>
        </authorList>
    </citation>
    <scope>NUCLEOTIDE SEQUENCE [LARGE SCALE GENOMIC DNA]</scope>
    <source>
        <strain evidence="1 2">MA101b</strain>
    </source>
</reference>
<dbReference type="Proteomes" id="UP000244189">
    <property type="component" value="Unassembled WGS sequence"/>
</dbReference>
<accession>A0A2T5GM18</accession>
<organism evidence="1 2">
    <name type="scientific">Sphingomonas aurantiaca</name>
    <dbReference type="NCBI Taxonomy" id="185949"/>
    <lineage>
        <taxon>Bacteria</taxon>
        <taxon>Pseudomonadati</taxon>
        <taxon>Pseudomonadota</taxon>
        <taxon>Alphaproteobacteria</taxon>
        <taxon>Sphingomonadales</taxon>
        <taxon>Sphingomonadaceae</taxon>
        <taxon>Sphingomonas</taxon>
    </lineage>
</organism>
<dbReference type="Pfam" id="PF04430">
    <property type="entry name" value="DUF498"/>
    <property type="match status" value="1"/>
</dbReference>
<dbReference type="RefSeq" id="WP_107957797.1">
    <property type="nucleotide sequence ID" value="NZ_JASPFP010000001.1"/>
</dbReference>
<evidence type="ECO:0000313" key="2">
    <source>
        <dbReference type="Proteomes" id="UP000244189"/>
    </source>
</evidence>
<protein>
    <recommendedName>
        <fullName evidence="3">Mth938-like domain-containing protein</fullName>
    </recommendedName>
</protein>
<dbReference type="Gene3D" id="3.40.1230.10">
    <property type="entry name" value="MTH938-like"/>
    <property type="match status" value="1"/>
</dbReference>
<dbReference type="AlphaFoldDB" id="A0A2T5GM18"/>
<keyword evidence="2" id="KW-1185">Reference proteome</keyword>
<name>A0A2T5GM18_9SPHN</name>
<dbReference type="InterPro" id="IPR007523">
    <property type="entry name" value="NDUFAF3/AAMDC"/>
</dbReference>
<proteinExistence type="predicted"/>
<dbReference type="InterPro" id="IPR036748">
    <property type="entry name" value="MTH938-like_sf"/>
</dbReference>
<sequence length="124" mass="13347">MRMDREKTDGPMISAIGRAGFKVDDGYYTALSISPERADGWTPPAFETLGEADVAALLALDPPPEFLLLGTGSALRQPPLVFKRAVEARGFGIEAMDSRAAARAWAVLRGEGRWIVAALYPLEG</sequence>
<dbReference type="PANTHER" id="PTHR21192">
    <property type="entry name" value="NUCLEAR PROTEIN E3-3"/>
    <property type="match status" value="1"/>
</dbReference>
<gene>
    <name evidence="1" type="ORF">C8J26_2058</name>
</gene>
<dbReference type="SUPFAM" id="SSF64076">
    <property type="entry name" value="MTH938-like"/>
    <property type="match status" value="1"/>
</dbReference>
<dbReference type="PANTHER" id="PTHR21192:SF2">
    <property type="entry name" value="NADH DEHYDROGENASE [UBIQUINONE] 1 ALPHA SUBCOMPLEX ASSEMBLY FACTOR 3"/>
    <property type="match status" value="1"/>
</dbReference>
<dbReference type="EMBL" id="QAOG01000003">
    <property type="protein sequence ID" value="PTQ60347.1"/>
    <property type="molecule type" value="Genomic_DNA"/>
</dbReference>